<sequence length="306" mass="35220">MAIDGSTIAAILTGILALVGAVTTAWMSGLNQQRVESRKNRKALAHASVPLLIASWDLANWLYDILEPIAYSPKRCKAYGDGWPNDFTSYLFGGVRAEQLKKLPWKIQDEFISMHYEGRENLPLRWTEKDTLHVQEAMTLPDGDGGIRAMRWVEFLKEYTQGLQLKERFKMEWKREGNPQEGRNPREDRKIKQEGDHSPAVVVVIPDHRARRLQHLLSDLVVLLDEVSGMKFNRPMRRCEMVVTKQVLASGTSDTYMYRIPCDCFDEHCNWKQKDFQRRQLQGRQPLEEDASGSVRRKVTDSGDKC</sequence>
<gene>
    <name evidence="3" type="ORF">QBC35DRAFT_545578</name>
</gene>
<feature type="transmembrane region" description="Helical" evidence="2">
    <location>
        <begin position="6"/>
        <end position="31"/>
    </location>
</feature>
<dbReference type="AlphaFoldDB" id="A0AAN6WJN4"/>
<keyword evidence="4" id="KW-1185">Reference proteome</keyword>
<evidence type="ECO:0000313" key="4">
    <source>
        <dbReference type="Proteomes" id="UP001302126"/>
    </source>
</evidence>
<protein>
    <submittedName>
        <fullName evidence="3">Uncharacterized protein</fullName>
    </submittedName>
</protein>
<organism evidence="3 4">
    <name type="scientific">Podospora australis</name>
    <dbReference type="NCBI Taxonomy" id="1536484"/>
    <lineage>
        <taxon>Eukaryota</taxon>
        <taxon>Fungi</taxon>
        <taxon>Dikarya</taxon>
        <taxon>Ascomycota</taxon>
        <taxon>Pezizomycotina</taxon>
        <taxon>Sordariomycetes</taxon>
        <taxon>Sordariomycetidae</taxon>
        <taxon>Sordariales</taxon>
        <taxon>Podosporaceae</taxon>
        <taxon>Podospora</taxon>
    </lineage>
</organism>
<reference evidence="3" key="2">
    <citation type="submission" date="2023-05" db="EMBL/GenBank/DDBJ databases">
        <authorList>
            <consortium name="Lawrence Berkeley National Laboratory"/>
            <person name="Steindorff A."/>
            <person name="Hensen N."/>
            <person name="Bonometti L."/>
            <person name="Westerberg I."/>
            <person name="Brannstrom I.O."/>
            <person name="Guillou S."/>
            <person name="Cros-Aarteil S."/>
            <person name="Calhoun S."/>
            <person name="Haridas S."/>
            <person name="Kuo A."/>
            <person name="Mondo S."/>
            <person name="Pangilinan J."/>
            <person name="Riley R."/>
            <person name="Labutti K."/>
            <person name="Andreopoulos B."/>
            <person name="Lipzen A."/>
            <person name="Chen C."/>
            <person name="Yanf M."/>
            <person name="Daum C."/>
            <person name="Ng V."/>
            <person name="Clum A."/>
            <person name="Ohm R."/>
            <person name="Martin F."/>
            <person name="Silar P."/>
            <person name="Natvig D."/>
            <person name="Lalanne C."/>
            <person name="Gautier V."/>
            <person name="Ament-Velasquez S.L."/>
            <person name="Kruys A."/>
            <person name="Hutchinson M.I."/>
            <person name="Powell A.J."/>
            <person name="Barry K."/>
            <person name="Miller A.N."/>
            <person name="Grigoriev I.V."/>
            <person name="Debuchy R."/>
            <person name="Gladieux P."/>
            <person name="Thoren M.H."/>
            <person name="Johannesson H."/>
        </authorList>
    </citation>
    <scope>NUCLEOTIDE SEQUENCE</scope>
    <source>
        <strain evidence="3">PSN309</strain>
    </source>
</reference>
<reference evidence="3" key="1">
    <citation type="journal article" date="2023" name="Mol. Phylogenet. Evol.">
        <title>Genome-scale phylogeny and comparative genomics of the fungal order Sordariales.</title>
        <authorList>
            <person name="Hensen N."/>
            <person name="Bonometti L."/>
            <person name="Westerberg I."/>
            <person name="Brannstrom I.O."/>
            <person name="Guillou S."/>
            <person name="Cros-Aarteil S."/>
            <person name="Calhoun S."/>
            <person name="Haridas S."/>
            <person name="Kuo A."/>
            <person name="Mondo S."/>
            <person name="Pangilinan J."/>
            <person name="Riley R."/>
            <person name="LaButti K."/>
            <person name="Andreopoulos B."/>
            <person name="Lipzen A."/>
            <person name="Chen C."/>
            <person name="Yan M."/>
            <person name="Daum C."/>
            <person name="Ng V."/>
            <person name="Clum A."/>
            <person name="Steindorff A."/>
            <person name="Ohm R.A."/>
            <person name="Martin F."/>
            <person name="Silar P."/>
            <person name="Natvig D.O."/>
            <person name="Lalanne C."/>
            <person name="Gautier V."/>
            <person name="Ament-Velasquez S.L."/>
            <person name="Kruys A."/>
            <person name="Hutchinson M.I."/>
            <person name="Powell A.J."/>
            <person name="Barry K."/>
            <person name="Miller A.N."/>
            <person name="Grigoriev I.V."/>
            <person name="Debuchy R."/>
            <person name="Gladieux P."/>
            <person name="Hiltunen Thoren M."/>
            <person name="Johannesson H."/>
        </authorList>
    </citation>
    <scope>NUCLEOTIDE SEQUENCE</scope>
    <source>
        <strain evidence="3">PSN309</strain>
    </source>
</reference>
<evidence type="ECO:0000313" key="3">
    <source>
        <dbReference type="EMBL" id="KAK4182878.1"/>
    </source>
</evidence>
<feature type="region of interest" description="Disordered" evidence="1">
    <location>
        <begin position="170"/>
        <end position="195"/>
    </location>
</feature>
<name>A0AAN6WJN4_9PEZI</name>
<evidence type="ECO:0000256" key="2">
    <source>
        <dbReference type="SAM" id="Phobius"/>
    </source>
</evidence>
<accession>A0AAN6WJN4</accession>
<proteinExistence type="predicted"/>
<evidence type="ECO:0000256" key="1">
    <source>
        <dbReference type="SAM" id="MobiDB-lite"/>
    </source>
</evidence>
<keyword evidence="2" id="KW-1133">Transmembrane helix</keyword>
<dbReference type="EMBL" id="MU864601">
    <property type="protein sequence ID" value="KAK4182878.1"/>
    <property type="molecule type" value="Genomic_DNA"/>
</dbReference>
<keyword evidence="2" id="KW-0812">Transmembrane</keyword>
<feature type="region of interest" description="Disordered" evidence="1">
    <location>
        <begin position="284"/>
        <end position="306"/>
    </location>
</feature>
<dbReference type="Proteomes" id="UP001302126">
    <property type="component" value="Unassembled WGS sequence"/>
</dbReference>
<comment type="caution">
    <text evidence="3">The sequence shown here is derived from an EMBL/GenBank/DDBJ whole genome shotgun (WGS) entry which is preliminary data.</text>
</comment>
<keyword evidence="2" id="KW-0472">Membrane</keyword>